<sequence length="210" mass="21807">MNTTNRALNRALLAVVGLLAFAAAASLVWLLVVPGAGALWREWGTAALASTDDVFGRPLWTGTTVSLAAVIALAVAVVVIVLLLDFVLRQGGGSTATVVRARGEDGGIEIDTAVPASLLVERLRGVPGVAGVAVSAYRVRRQPALKVTVDCRRGASPRTIVDAIDDAVLRLGDALGTEPTVFAQLTGGFRARVRTPVRVDTSTPAVRPIP</sequence>
<evidence type="ECO:0000256" key="1">
    <source>
        <dbReference type="SAM" id="Phobius"/>
    </source>
</evidence>
<proteinExistence type="predicted"/>
<protein>
    <recommendedName>
        <fullName evidence="5">Alkaline shock response membrane anchor protein AmaP</fullName>
    </recommendedName>
</protein>
<dbReference type="Proteomes" id="UP000538196">
    <property type="component" value="Unassembled WGS sequence"/>
</dbReference>
<evidence type="ECO:0000313" key="4">
    <source>
        <dbReference type="Proteomes" id="UP000538196"/>
    </source>
</evidence>
<dbReference type="EMBL" id="JACHVP010000006">
    <property type="protein sequence ID" value="MBB2969356.1"/>
    <property type="molecule type" value="Genomic_DNA"/>
</dbReference>
<evidence type="ECO:0008006" key="5">
    <source>
        <dbReference type="Google" id="ProtNLM"/>
    </source>
</evidence>
<dbReference type="AlphaFoldDB" id="A0A7W4V0T5"/>
<dbReference type="EMBL" id="JACHVP010000006">
    <property type="protein sequence ID" value="MBB2969213.1"/>
    <property type="molecule type" value="Genomic_DNA"/>
</dbReference>
<keyword evidence="4" id="KW-1185">Reference proteome</keyword>
<name>A0A7W4V0T5_LEIAQ</name>
<organism evidence="2 4">
    <name type="scientific">Leifsonia aquatica</name>
    <name type="common">Corynebacterium aquaticum</name>
    <dbReference type="NCBI Taxonomy" id="144185"/>
    <lineage>
        <taxon>Bacteria</taxon>
        <taxon>Bacillati</taxon>
        <taxon>Actinomycetota</taxon>
        <taxon>Actinomycetes</taxon>
        <taxon>Micrococcales</taxon>
        <taxon>Microbacteriaceae</taxon>
        <taxon>Leifsonia</taxon>
    </lineage>
</organism>
<comment type="caution">
    <text evidence="2">The sequence shown here is derived from an EMBL/GenBank/DDBJ whole genome shotgun (WGS) entry which is preliminary data.</text>
</comment>
<keyword evidence="1" id="KW-1133">Transmembrane helix</keyword>
<feature type="transmembrane region" description="Helical" evidence="1">
    <location>
        <begin position="12"/>
        <end position="40"/>
    </location>
</feature>
<gene>
    <name evidence="2" type="ORF">FHX33_003996</name>
    <name evidence="3" type="ORF">FHX33_004139</name>
</gene>
<accession>A0A7W4V0T5</accession>
<evidence type="ECO:0000313" key="2">
    <source>
        <dbReference type="EMBL" id="MBB2969213.1"/>
    </source>
</evidence>
<keyword evidence="1" id="KW-0812">Transmembrane</keyword>
<reference evidence="2 4" key="1">
    <citation type="submission" date="2020-08" db="EMBL/GenBank/DDBJ databases">
        <title>Sequencing the genomes of 1000 actinobacteria strains.</title>
        <authorList>
            <person name="Klenk H.-P."/>
        </authorList>
    </citation>
    <scope>NUCLEOTIDE SEQUENCE [LARGE SCALE GENOMIC DNA]</scope>
    <source>
        <strain evidence="2 4">DSM 20146</strain>
    </source>
</reference>
<feature type="transmembrane region" description="Helical" evidence="1">
    <location>
        <begin position="60"/>
        <end position="84"/>
    </location>
</feature>
<evidence type="ECO:0000313" key="3">
    <source>
        <dbReference type="EMBL" id="MBB2969356.1"/>
    </source>
</evidence>
<keyword evidence="1" id="KW-0472">Membrane</keyword>
<dbReference type="RefSeq" id="WP_183428901.1">
    <property type="nucleotide sequence ID" value="NZ_JACHVP010000006.1"/>
</dbReference>